<evidence type="ECO:0000256" key="2">
    <source>
        <dbReference type="ARBA" id="ARBA00012438"/>
    </source>
</evidence>
<evidence type="ECO:0000313" key="8">
    <source>
        <dbReference type="EMBL" id="NEZ54914.1"/>
    </source>
</evidence>
<sequence length="560" mass="62811">MSLSVASNVDTPNLLGVVTSALNAVAAPIYVKSQDHRWLFANTACCQLLNVSLESIKGCLDHDVTAVVDADLLRSQDASFFTTGTVAEQTIYLNTCHGKHQFSGERALLQTPNGLVLINTLQDISELVQLRHLNTDLQQQLEERDSALDQLTEFEATLKRITDRVRDSLDEKQILQTAVQEITEALNVRGSNTSLYDLEQGTSTIYYEYTTLPSDRGRVSQMEAFPEVYHQLLEGQYFQFCSIAPNPVRGLVSMLACSIFDDRGVLGDLWLINDKEHGFSEYEIRLVQQVANQCAIAIRQARLYQESQSQVRELEQVNNLKDDFLSTVSHELRTPVTSMRVALQLLGVTLTQELGLEHELTNPDAKQGRIARYYRILKEECEREISLINDLLDLQRLDVGNHDLALQTIQINEWLPALVSSFQERAASRQQQLQVTIAENIPLLKSDLSSLDRIWAELLNNACKYTPPGGEITLSVVQMKDDILKLALVNTGVEIPQDALPRIFDKFYRVPSADPWKQGGTGLGLALVQKLVEHINGVITVRSEDDQTCFTIELPLSFTP</sequence>
<keyword evidence="5" id="KW-0902">Two-component regulatory system</keyword>
<keyword evidence="4" id="KW-0808">Transferase</keyword>
<organism evidence="8 9">
    <name type="scientific">Adonisia turfae CCMR0081</name>
    <dbReference type="NCBI Taxonomy" id="2292702"/>
    <lineage>
        <taxon>Bacteria</taxon>
        <taxon>Bacillati</taxon>
        <taxon>Cyanobacteriota</taxon>
        <taxon>Adonisia</taxon>
        <taxon>Adonisia turfae</taxon>
    </lineage>
</organism>
<protein>
    <recommendedName>
        <fullName evidence="2">histidine kinase</fullName>
        <ecNumber evidence="2">2.7.13.3</ecNumber>
    </recommendedName>
</protein>
<evidence type="ECO:0000259" key="7">
    <source>
        <dbReference type="PROSITE" id="PS50109"/>
    </source>
</evidence>
<dbReference type="Gene3D" id="3.30.450.40">
    <property type="match status" value="1"/>
</dbReference>
<dbReference type="SMART" id="SM00065">
    <property type="entry name" value="GAF"/>
    <property type="match status" value="1"/>
</dbReference>
<dbReference type="InterPro" id="IPR003594">
    <property type="entry name" value="HATPase_dom"/>
</dbReference>
<dbReference type="AlphaFoldDB" id="A0A6M0RFC1"/>
<dbReference type="Pfam" id="PF08448">
    <property type="entry name" value="PAS_4"/>
    <property type="match status" value="1"/>
</dbReference>
<dbReference type="RefSeq" id="WP_163661832.1">
    <property type="nucleotide sequence ID" value="NZ_QXHD01000004.1"/>
</dbReference>
<keyword evidence="3" id="KW-0597">Phosphoprotein</keyword>
<dbReference type="Pfam" id="PF01590">
    <property type="entry name" value="GAF"/>
    <property type="match status" value="1"/>
</dbReference>
<proteinExistence type="predicted"/>
<dbReference type="InterPro" id="IPR013656">
    <property type="entry name" value="PAS_4"/>
</dbReference>
<dbReference type="InterPro" id="IPR005467">
    <property type="entry name" value="His_kinase_dom"/>
</dbReference>
<keyword evidence="4" id="KW-0418">Kinase</keyword>
<dbReference type="InterPro" id="IPR004358">
    <property type="entry name" value="Sig_transdc_His_kin-like_C"/>
</dbReference>
<dbReference type="PROSITE" id="PS50109">
    <property type="entry name" value="HIS_KIN"/>
    <property type="match status" value="1"/>
</dbReference>
<dbReference type="SUPFAM" id="SSF55785">
    <property type="entry name" value="PYP-like sensor domain (PAS domain)"/>
    <property type="match status" value="1"/>
</dbReference>
<reference evidence="8 9" key="1">
    <citation type="journal article" date="2020" name="Microb. Ecol.">
        <title>Ecogenomics of the Marine Benthic Filamentous Cyanobacterium Adonisia.</title>
        <authorList>
            <person name="Walter J.M."/>
            <person name="Coutinho F.H."/>
            <person name="Leomil L."/>
            <person name="Hargreaves P.I."/>
            <person name="Campeao M.E."/>
            <person name="Vieira V.V."/>
            <person name="Silva B.S."/>
            <person name="Fistarol G.O."/>
            <person name="Salomon P.S."/>
            <person name="Sawabe T."/>
            <person name="Mino S."/>
            <person name="Hosokawa M."/>
            <person name="Miyashita H."/>
            <person name="Maruyama F."/>
            <person name="van Verk M.C."/>
            <person name="Dutilh B.E."/>
            <person name="Thompson C.C."/>
            <person name="Thompson F.L."/>
        </authorList>
    </citation>
    <scope>NUCLEOTIDE SEQUENCE [LARGE SCALE GENOMIC DNA]</scope>
    <source>
        <strain evidence="8 9">CCMR0081</strain>
    </source>
</reference>
<dbReference type="Gene3D" id="1.10.287.130">
    <property type="match status" value="1"/>
</dbReference>
<comment type="catalytic activity">
    <reaction evidence="1">
        <text>ATP + protein L-histidine = ADP + protein N-phospho-L-histidine.</text>
        <dbReference type="EC" id="2.7.13.3"/>
    </reaction>
</comment>
<keyword evidence="6" id="KW-0175">Coiled coil</keyword>
<dbReference type="PANTHER" id="PTHR43547:SF2">
    <property type="entry name" value="HYBRID SIGNAL TRANSDUCTION HISTIDINE KINASE C"/>
    <property type="match status" value="1"/>
</dbReference>
<dbReference type="InterPro" id="IPR036890">
    <property type="entry name" value="HATPase_C_sf"/>
</dbReference>
<dbReference type="SUPFAM" id="SSF55874">
    <property type="entry name" value="ATPase domain of HSP90 chaperone/DNA topoisomerase II/histidine kinase"/>
    <property type="match status" value="1"/>
</dbReference>
<dbReference type="PANTHER" id="PTHR43547">
    <property type="entry name" value="TWO-COMPONENT HISTIDINE KINASE"/>
    <property type="match status" value="1"/>
</dbReference>
<evidence type="ECO:0000256" key="3">
    <source>
        <dbReference type="ARBA" id="ARBA00022553"/>
    </source>
</evidence>
<dbReference type="CDD" id="cd00082">
    <property type="entry name" value="HisKA"/>
    <property type="match status" value="1"/>
</dbReference>
<evidence type="ECO:0000256" key="6">
    <source>
        <dbReference type="SAM" id="Coils"/>
    </source>
</evidence>
<dbReference type="Proteomes" id="UP000481033">
    <property type="component" value="Unassembled WGS sequence"/>
</dbReference>
<dbReference type="Pfam" id="PF02518">
    <property type="entry name" value="HATPase_c"/>
    <property type="match status" value="1"/>
</dbReference>
<accession>A0A6M0RFC1</accession>
<dbReference type="GO" id="GO:0000155">
    <property type="term" value="F:phosphorelay sensor kinase activity"/>
    <property type="evidence" value="ECO:0007669"/>
    <property type="project" value="InterPro"/>
</dbReference>
<gene>
    <name evidence="8" type="ORF">DXZ20_04245</name>
</gene>
<dbReference type="InterPro" id="IPR003661">
    <property type="entry name" value="HisK_dim/P_dom"/>
</dbReference>
<name>A0A6M0RFC1_9CYAN</name>
<feature type="coiled-coil region" evidence="6">
    <location>
        <begin position="130"/>
        <end position="164"/>
    </location>
</feature>
<comment type="caution">
    <text evidence="8">The sequence shown here is derived from an EMBL/GenBank/DDBJ whole genome shotgun (WGS) entry which is preliminary data.</text>
</comment>
<dbReference type="PRINTS" id="PR00344">
    <property type="entry name" value="BCTRLSENSOR"/>
</dbReference>
<evidence type="ECO:0000256" key="4">
    <source>
        <dbReference type="ARBA" id="ARBA00022777"/>
    </source>
</evidence>
<keyword evidence="9" id="KW-1185">Reference proteome</keyword>
<dbReference type="Gene3D" id="3.30.565.10">
    <property type="entry name" value="Histidine kinase-like ATPase, C-terminal domain"/>
    <property type="match status" value="1"/>
</dbReference>
<dbReference type="InterPro" id="IPR029016">
    <property type="entry name" value="GAF-like_dom_sf"/>
</dbReference>
<evidence type="ECO:0000256" key="5">
    <source>
        <dbReference type="ARBA" id="ARBA00023012"/>
    </source>
</evidence>
<dbReference type="SMART" id="SM00387">
    <property type="entry name" value="HATPase_c"/>
    <property type="match status" value="1"/>
</dbReference>
<dbReference type="SUPFAM" id="SSF47384">
    <property type="entry name" value="Homodimeric domain of signal transducing histidine kinase"/>
    <property type="match status" value="1"/>
</dbReference>
<dbReference type="EC" id="2.7.13.3" evidence="2"/>
<dbReference type="SUPFAM" id="SSF55781">
    <property type="entry name" value="GAF domain-like"/>
    <property type="match status" value="1"/>
</dbReference>
<dbReference type="InterPro" id="IPR035965">
    <property type="entry name" value="PAS-like_dom_sf"/>
</dbReference>
<dbReference type="InterPro" id="IPR003018">
    <property type="entry name" value="GAF"/>
</dbReference>
<dbReference type="SMART" id="SM00388">
    <property type="entry name" value="HisKA"/>
    <property type="match status" value="1"/>
</dbReference>
<dbReference type="Pfam" id="PF00512">
    <property type="entry name" value="HisKA"/>
    <property type="match status" value="1"/>
</dbReference>
<feature type="domain" description="Histidine kinase" evidence="7">
    <location>
        <begin position="327"/>
        <end position="558"/>
    </location>
</feature>
<evidence type="ECO:0000313" key="9">
    <source>
        <dbReference type="Proteomes" id="UP000481033"/>
    </source>
</evidence>
<evidence type="ECO:0000256" key="1">
    <source>
        <dbReference type="ARBA" id="ARBA00000085"/>
    </source>
</evidence>
<dbReference type="EMBL" id="QXHD01000004">
    <property type="protein sequence ID" value="NEZ54914.1"/>
    <property type="molecule type" value="Genomic_DNA"/>
</dbReference>
<dbReference type="InterPro" id="IPR036097">
    <property type="entry name" value="HisK_dim/P_sf"/>
</dbReference>